<comment type="caution">
    <text evidence="1">The sequence shown here is derived from an EMBL/GenBank/DDBJ whole genome shotgun (WGS) entry which is preliminary data.</text>
</comment>
<reference evidence="1 2" key="1">
    <citation type="journal article" date="2019" name="Commun. Biol.">
        <title>The bagworm genome reveals a unique fibroin gene that provides high tensile strength.</title>
        <authorList>
            <person name="Kono N."/>
            <person name="Nakamura H."/>
            <person name="Ohtoshi R."/>
            <person name="Tomita M."/>
            <person name="Numata K."/>
            <person name="Arakawa K."/>
        </authorList>
    </citation>
    <scope>NUCLEOTIDE SEQUENCE [LARGE SCALE GENOMIC DNA]</scope>
</reference>
<dbReference type="EMBL" id="BGZK01000346">
    <property type="protein sequence ID" value="GBP38274.1"/>
    <property type="molecule type" value="Genomic_DNA"/>
</dbReference>
<protein>
    <submittedName>
        <fullName evidence="1">Uncharacterized protein</fullName>
    </submittedName>
</protein>
<accession>A0A4C1VK80</accession>
<evidence type="ECO:0000313" key="2">
    <source>
        <dbReference type="Proteomes" id="UP000299102"/>
    </source>
</evidence>
<dbReference type="AlphaFoldDB" id="A0A4C1VK80"/>
<name>A0A4C1VK80_EUMVA</name>
<gene>
    <name evidence="1" type="ORF">EVAR_29218_1</name>
</gene>
<organism evidence="1 2">
    <name type="scientific">Eumeta variegata</name>
    <name type="common">Bagworm moth</name>
    <name type="synonym">Eumeta japonica</name>
    <dbReference type="NCBI Taxonomy" id="151549"/>
    <lineage>
        <taxon>Eukaryota</taxon>
        <taxon>Metazoa</taxon>
        <taxon>Ecdysozoa</taxon>
        <taxon>Arthropoda</taxon>
        <taxon>Hexapoda</taxon>
        <taxon>Insecta</taxon>
        <taxon>Pterygota</taxon>
        <taxon>Neoptera</taxon>
        <taxon>Endopterygota</taxon>
        <taxon>Lepidoptera</taxon>
        <taxon>Glossata</taxon>
        <taxon>Ditrysia</taxon>
        <taxon>Tineoidea</taxon>
        <taxon>Psychidae</taxon>
        <taxon>Oiketicinae</taxon>
        <taxon>Eumeta</taxon>
    </lineage>
</organism>
<proteinExistence type="predicted"/>
<dbReference type="Proteomes" id="UP000299102">
    <property type="component" value="Unassembled WGS sequence"/>
</dbReference>
<sequence length="119" mass="13142">MRKDGVRLEVRSNFLIPRNTIALSSVKIAEDSQQLYQHIMNVTTSNAVSALFIGGSFKCSSPVVIARPRGKRYGEGQRTYQRQFKARPPAARPSLHSDSSDAARLIINHVHGICGTFMG</sequence>
<evidence type="ECO:0000313" key="1">
    <source>
        <dbReference type="EMBL" id="GBP38274.1"/>
    </source>
</evidence>
<keyword evidence="2" id="KW-1185">Reference proteome</keyword>